<dbReference type="InterPro" id="IPR012334">
    <property type="entry name" value="Pectin_lyas_fold"/>
</dbReference>
<dbReference type="PANTHER" id="PTHR36453">
    <property type="entry name" value="SECRETED PROTEIN-RELATED"/>
    <property type="match status" value="1"/>
</dbReference>
<feature type="signal peptide" evidence="2">
    <location>
        <begin position="1"/>
        <end position="29"/>
    </location>
</feature>
<feature type="domain" description="Right handed beta helix" evidence="3">
    <location>
        <begin position="421"/>
        <end position="530"/>
    </location>
</feature>
<protein>
    <recommendedName>
        <fullName evidence="3">Right handed beta helix domain-containing protein</fullName>
    </recommendedName>
</protein>
<dbReference type="OrthoDB" id="9760240at2"/>
<dbReference type="EMBL" id="CP013023">
    <property type="protein sequence ID" value="ANF97792.1"/>
    <property type="molecule type" value="Genomic_DNA"/>
</dbReference>
<name>A0A172ZK51_9BACL</name>
<feature type="region of interest" description="Disordered" evidence="1">
    <location>
        <begin position="243"/>
        <end position="263"/>
    </location>
</feature>
<accession>A0A172ZK51</accession>
<dbReference type="PANTHER" id="PTHR36453:SF1">
    <property type="entry name" value="RIGHT HANDED BETA HELIX DOMAIN-CONTAINING PROTEIN"/>
    <property type="match status" value="1"/>
</dbReference>
<dbReference type="InterPro" id="IPR039448">
    <property type="entry name" value="Beta_helix"/>
</dbReference>
<dbReference type="RefSeq" id="WP_060535886.1">
    <property type="nucleotide sequence ID" value="NZ_CP013023.1"/>
</dbReference>
<dbReference type="InterPro" id="IPR006626">
    <property type="entry name" value="PbH1"/>
</dbReference>
<dbReference type="InterPro" id="IPR011050">
    <property type="entry name" value="Pectin_lyase_fold/virulence"/>
</dbReference>
<proteinExistence type="predicted"/>
<dbReference type="SUPFAM" id="SSF51126">
    <property type="entry name" value="Pectin lyase-like"/>
    <property type="match status" value="1"/>
</dbReference>
<evidence type="ECO:0000256" key="1">
    <source>
        <dbReference type="SAM" id="MobiDB-lite"/>
    </source>
</evidence>
<organism evidence="4 5">
    <name type="scientific">Paenibacillus bovis</name>
    <dbReference type="NCBI Taxonomy" id="1616788"/>
    <lineage>
        <taxon>Bacteria</taxon>
        <taxon>Bacillati</taxon>
        <taxon>Bacillota</taxon>
        <taxon>Bacilli</taxon>
        <taxon>Bacillales</taxon>
        <taxon>Paenibacillaceae</taxon>
        <taxon>Paenibacillus</taxon>
    </lineage>
</organism>
<dbReference type="SMART" id="SM00710">
    <property type="entry name" value="PbH1"/>
    <property type="match status" value="7"/>
</dbReference>
<evidence type="ECO:0000313" key="4">
    <source>
        <dbReference type="EMBL" id="ANF97792.1"/>
    </source>
</evidence>
<dbReference type="Pfam" id="PF13229">
    <property type="entry name" value="Beta_helix"/>
    <property type="match status" value="1"/>
</dbReference>
<evidence type="ECO:0000313" key="5">
    <source>
        <dbReference type="Proteomes" id="UP000078148"/>
    </source>
</evidence>
<gene>
    <name evidence="4" type="ORF">AR543_18425</name>
</gene>
<sequence length="804" mass="88489">MKRSHYVLQLLCLLTSLLLLLSGTPPVHAADGTAISLTESDSSLLPISPVTTVNIYISPGGSDTSNNGTLERPYRTLAKAQSIVRNTSKQRPQGGVTVWLRKGEYTIPAPLELVEKDSGTPGSPVIYRSYPGERATITTAKMIPSTAWKNLNPQAAARVHPKVSAGELHELDLQALHIKNIDGFPGGTTFVQEWGIPDLIVNGVRQPISQWPNPDQGAGGGLPGWATMNGSADAQSFYYGPGGRPTDGITINDTDADGSKRSTRWASSMKQGHDLYLRGFWRTDFDPVMNKVERIDVKKNTIRLLDIPEGGMGSKWSMDAPGSLVQEAVLSVADNTYTEDPAPAGLGSPIDYESGAVHNDVYAEAPATVTAQVYRVGSGTEGWQAVNLLDEIDTPGEWALDFHDRKLYYYPTGRIAEQDIIIADNSGPIVRMLNASHIQLVDLTIEGSMDNGIEMEQSHHITLAGNTVRNVAGGGILDYHGHDNDIRSNDIYETGSFGISVGEAGDRMKLIPANTQIVNNHIYNIGKLIHLEGMIISESIGVRITHNLLHDMPKHGIRYISNNNLLFEYNRIHHFSQIDGDSGAFYTAKDWSSYGNVLRYNHIDDSPLANGVYVDDGDSGDTYYNNVVSDVYKAFLFGGGHYNQANSNLIINSYSIQIDDRGIERNYSPGSEQGLLLQKMKLMQEPWKSYGTFLAKTYGYNTHHLWPDVLDPKWNPQYPNGTRFFDNVLVDTGMITGPKKGVVMIAHNTRIKDIRLTDLEGFADSDSSVHPQTRNRAVLSVFPNINQVYAQIGLFKDAYRLVVR</sequence>
<dbReference type="Gene3D" id="2.160.20.10">
    <property type="entry name" value="Single-stranded right-handed beta-helix, Pectin lyase-like"/>
    <property type="match status" value="2"/>
</dbReference>
<evidence type="ECO:0000256" key="2">
    <source>
        <dbReference type="SAM" id="SignalP"/>
    </source>
</evidence>
<dbReference type="Proteomes" id="UP000078148">
    <property type="component" value="Chromosome"/>
</dbReference>
<reference evidence="5" key="1">
    <citation type="submission" date="2015-10" db="EMBL/GenBank/DDBJ databases">
        <title>Genome of Paenibacillus bovis sp. nov.</title>
        <authorList>
            <person name="Wu Z."/>
            <person name="Gao C."/>
            <person name="Liu Z."/>
            <person name="Zheng H."/>
        </authorList>
    </citation>
    <scope>NUCLEOTIDE SEQUENCE [LARGE SCALE GENOMIC DNA]</scope>
    <source>
        <strain evidence="5">BD3526</strain>
    </source>
</reference>
<keyword evidence="5" id="KW-1185">Reference proteome</keyword>
<dbReference type="KEGG" id="pbv:AR543_18425"/>
<keyword evidence="2" id="KW-0732">Signal</keyword>
<evidence type="ECO:0000259" key="3">
    <source>
        <dbReference type="Pfam" id="PF13229"/>
    </source>
</evidence>
<dbReference type="AlphaFoldDB" id="A0A172ZK51"/>
<feature type="chain" id="PRO_5008005985" description="Right handed beta helix domain-containing protein" evidence="2">
    <location>
        <begin position="30"/>
        <end position="804"/>
    </location>
</feature>
<reference evidence="4 5" key="2">
    <citation type="journal article" date="2016" name="Int. J. Syst. Evol. Microbiol.">
        <title>Paenibacillus bovis sp. nov., isolated from raw yak (Bos grunniens) milk.</title>
        <authorList>
            <person name="Gao C."/>
            <person name="Han J."/>
            <person name="Liu Z."/>
            <person name="Xu X."/>
            <person name="Hang F."/>
            <person name="Wu Z."/>
        </authorList>
    </citation>
    <scope>NUCLEOTIDE SEQUENCE [LARGE SCALE GENOMIC DNA]</scope>
    <source>
        <strain evidence="4 5">BD3526</strain>
    </source>
</reference>